<sequence length="391" mass="44928">MEDIYLRIYPRKRSGENYTVFILRTVIVFAVRFSCVITAVWFLVNWILYVKKGSNRPFKVLQHESEQADARTPILRIYSTEIGKLNVTGLHYSNRTITHSKLVGKHVGYEPFEGGERVTVQPPYPKLSARTMSFWQIEIQHNASLPSYNWTQISLDHPGHFVEIRFTPLQFNTVYKPNNNTLKLEHIISFLGLMNEASDFSYQSTIQHIPFPQGWYNNMTTVIILRPQSTIEMITYQEETTSFSDTVAKIGGLIGFVSSVLIFLFGSPLLSPFGFIGDIPFFQRRIGISITKKYDSPDTIPFAIKKEENEESDSQHSPAWRMIRLQQRIDELESVLREYYVDASVFQHHSKPPKHPMLSDDIAADQLCGAAVEPQAPVWVMTPCRITRIST</sequence>
<dbReference type="Proteomes" id="UP000738359">
    <property type="component" value="Unassembled WGS sequence"/>
</dbReference>
<name>A0A9P6LVY7_MORAP</name>
<keyword evidence="1" id="KW-0472">Membrane</keyword>
<dbReference type="EMBL" id="JAAAHY010001879">
    <property type="protein sequence ID" value="KAF9946285.1"/>
    <property type="molecule type" value="Genomic_DNA"/>
</dbReference>
<comment type="caution">
    <text evidence="2">The sequence shown here is derived from an EMBL/GenBank/DDBJ whole genome shotgun (WGS) entry which is preliminary data.</text>
</comment>
<keyword evidence="1" id="KW-0812">Transmembrane</keyword>
<accession>A0A9P6LVY7</accession>
<feature type="transmembrane region" description="Helical" evidence="1">
    <location>
        <begin position="250"/>
        <end position="276"/>
    </location>
</feature>
<dbReference type="AlphaFoldDB" id="A0A9P6LVY7"/>
<dbReference type="OrthoDB" id="2403806at2759"/>
<feature type="non-terminal residue" evidence="2">
    <location>
        <position position="391"/>
    </location>
</feature>
<evidence type="ECO:0000256" key="1">
    <source>
        <dbReference type="SAM" id="Phobius"/>
    </source>
</evidence>
<protein>
    <submittedName>
        <fullName evidence="2">Uncharacterized protein</fullName>
    </submittedName>
</protein>
<reference evidence="2" key="1">
    <citation type="journal article" date="2020" name="Fungal Divers.">
        <title>Resolving the Mortierellaceae phylogeny through synthesis of multi-gene phylogenetics and phylogenomics.</title>
        <authorList>
            <person name="Vandepol N."/>
            <person name="Liber J."/>
            <person name="Desiro A."/>
            <person name="Na H."/>
            <person name="Kennedy M."/>
            <person name="Barry K."/>
            <person name="Grigoriev I.V."/>
            <person name="Miller A.N."/>
            <person name="O'Donnell K."/>
            <person name="Stajich J.E."/>
            <person name="Bonito G."/>
        </authorList>
    </citation>
    <scope>NUCLEOTIDE SEQUENCE</scope>
    <source>
        <strain evidence="2">CK1249</strain>
    </source>
</reference>
<gene>
    <name evidence="2" type="ORF">BGZ70_003292</name>
</gene>
<keyword evidence="1" id="KW-1133">Transmembrane helix</keyword>
<organism evidence="2 3">
    <name type="scientific">Mortierella alpina</name>
    <name type="common">Oleaginous fungus</name>
    <name type="synonym">Mortierella renispora</name>
    <dbReference type="NCBI Taxonomy" id="64518"/>
    <lineage>
        <taxon>Eukaryota</taxon>
        <taxon>Fungi</taxon>
        <taxon>Fungi incertae sedis</taxon>
        <taxon>Mucoromycota</taxon>
        <taxon>Mortierellomycotina</taxon>
        <taxon>Mortierellomycetes</taxon>
        <taxon>Mortierellales</taxon>
        <taxon>Mortierellaceae</taxon>
        <taxon>Mortierella</taxon>
    </lineage>
</organism>
<keyword evidence="3" id="KW-1185">Reference proteome</keyword>
<proteinExistence type="predicted"/>
<evidence type="ECO:0000313" key="3">
    <source>
        <dbReference type="Proteomes" id="UP000738359"/>
    </source>
</evidence>
<evidence type="ECO:0000313" key="2">
    <source>
        <dbReference type="EMBL" id="KAF9946285.1"/>
    </source>
</evidence>
<feature type="transmembrane region" description="Helical" evidence="1">
    <location>
        <begin position="21"/>
        <end position="49"/>
    </location>
</feature>